<dbReference type="EMBL" id="ADNX01000041">
    <property type="protein sequence ID" value="EFH07219.1"/>
    <property type="molecule type" value="Genomic_DNA"/>
</dbReference>
<evidence type="ECO:0000313" key="1">
    <source>
        <dbReference type="EMBL" id="EFH07219.1"/>
    </source>
</evidence>
<gene>
    <name evidence="1" type="ORF">HMPREF0220_1810</name>
</gene>
<comment type="caution">
    <text evidence="1">The sequence shown here is derived from an EMBL/GenBank/DDBJ whole genome shotgun (WGS) entry which is preliminary data.</text>
</comment>
<dbReference type="AlphaFoldDB" id="D5Q4H8"/>
<proteinExistence type="predicted"/>
<dbReference type="Proteomes" id="UP000003227">
    <property type="component" value="Unassembled WGS sequence"/>
</dbReference>
<name>D5Q4H8_CLODI</name>
<organism evidence="1 2">
    <name type="scientific">Clostridioides difficile NAP08</name>
    <dbReference type="NCBI Taxonomy" id="525259"/>
    <lineage>
        <taxon>Bacteria</taxon>
        <taxon>Bacillati</taxon>
        <taxon>Bacillota</taxon>
        <taxon>Clostridia</taxon>
        <taxon>Peptostreptococcales</taxon>
        <taxon>Peptostreptococcaceae</taxon>
        <taxon>Clostridioides</taxon>
    </lineage>
</organism>
<dbReference type="HOGENOM" id="CLU_1642143_0_0_9"/>
<accession>D5Q4H8</accession>
<sequence>MHGHSFIFQPFPVLFRVTHPDLQLILDIPVIHHAIYINVQVRIHFFNPKVCHIPYTGIRTFPVPVFLVKGIQIYIRCDIGVLCGNDHRRQCQPVLLYYFLQMDIGIRIFFRKIVLHIVLHIFKKIFSVHHTQLPPSDHVLVHSLFVDCLLCFFLVCHHSLE</sequence>
<evidence type="ECO:0000313" key="2">
    <source>
        <dbReference type="Proteomes" id="UP000003227"/>
    </source>
</evidence>
<reference evidence="1 2" key="1">
    <citation type="submission" date="2010-05" db="EMBL/GenBank/DDBJ databases">
        <authorList>
            <person name="Qin X."/>
            <person name="Bachman B."/>
            <person name="Battles P."/>
            <person name="Bell A."/>
            <person name="Bess C."/>
            <person name="Bickham C."/>
            <person name="Chaboub L."/>
            <person name="Chen D."/>
            <person name="Coyle M."/>
            <person name="Deiros D.R."/>
            <person name="Dinh H."/>
            <person name="Forbes L."/>
            <person name="Fowler G."/>
            <person name="Francisco L."/>
            <person name="Fu Q."/>
            <person name="Gubbala S."/>
            <person name="Hale W."/>
            <person name="Han Y."/>
            <person name="Hemphill L."/>
            <person name="Highlander S.K."/>
            <person name="Hirani K."/>
            <person name="Hogues M."/>
            <person name="Jackson L."/>
            <person name="Jakkamsetti A."/>
            <person name="Javaid M."/>
            <person name="Jiang H."/>
            <person name="Korchina V."/>
            <person name="Kovar C."/>
            <person name="Lara F."/>
            <person name="Lee S."/>
            <person name="Mata R."/>
            <person name="Mathew T."/>
            <person name="Moen C."/>
            <person name="Morales K."/>
            <person name="Munidasa M."/>
            <person name="Nazareth L."/>
            <person name="Ngo R."/>
            <person name="Nguyen L."/>
            <person name="Okwuonu G."/>
            <person name="Ongeri F."/>
            <person name="Patil S."/>
            <person name="Petrosino J."/>
            <person name="Pham C."/>
            <person name="Pham P."/>
            <person name="Pu L.-L."/>
            <person name="Puazo M."/>
            <person name="Raj R."/>
            <person name="Reid J."/>
            <person name="Rouhana J."/>
            <person name="Saada N."/>
            <person name="Shang Y."/>
            <person name="Simmons D."/>
            <person name="Thornton R."/>
            <person name="Warren J."/>
            <person name="Weissenberger G."/>
            <person name="Zhang J."/>
            <person name="Zhang L."/>
            <person name="Zhou C."/>
            <person name="Zhu D."/>
            <person name="Muzny D."/>
            <person name="Worley K."/>
            <person name="Gibbs R."/>
        </authorList>
    </citation>
    <scope>NUCLEOTIDE SEQUENCE [LARGE SCALE GENOMIC DNA]</scope>
    <source>
        <strain evidence="1 2">NAP08</strain>
    </source>
</reference>
<protein>
    <submittedName>
        <fullName evidence="1">Uncharacterized protein</fullName>
    </submittedName>
</protein>